<gene>
    <name evidence="2" type="ORF">HMPREF0198_2360</name>
</gene>
<dbReference type="AlphaFoldDB" id="C8NCY2"/>
<accession>C8NCY2</accession>
<feature type="transmembrane region" description="Helical" evidence="1">
    <location>
        <begin position="364"/>
        <end position="383"/>
    </location>
</feature>
<feature type="transmembrane region" description="Helical" evidence="1">
    <location>
        <begin position="194"/>
        <end position="211"/>
    </location>
</feature>
<dbReference type="GeneID" id="84790689"/>
<keyword evidence="3" id="KW-1185">Reference proteome</keyword>
<evidence type="ECO:0000256" key="1">
    <source>
        <dbReference type="SAM" id="Phobius"/>
    </source>
</evidence>
<name>C8NCY2_CARH6</name>
<dbReference type="HOGENOM" id="CLU_625127_0_0_6"/>
<protein>
    <submittedName>
        <fullName evidence="2">Uncharacterized protein</fullName>
    </submittedName>
</protein>
<comment type="caution">
    <text evidence="2">The sequence shown here is derived from an EMBL/GenBank/DDBJ whole genome shotgun (WGS) entry which is preliminary data.</text>
</comment>
<evidence type="ECO:0000313" key="3">
    <source>
        <dbReference type="Proteomes" id="UP000004870"/>
    </source>
</evidence>
<dbReference type="OrthoDB" id="7106771at2"/>
<keyword evidence="1" id="KW-0812">Transmembrane</keyword>
<dbReference type="RefSeq" id="WP_004143015.1">
    <property type="nucleotide sequence ID" value="NZ_GG694029.1"/>
</dbReference>
<dbReference type="EMBL" id="ACKY01000128">
    <property type="protein sequence ID" value="EEV87549.1"/>
    <property type="molecule type" value="Genomic_DNA"/>
</dbReference>
<reference evidence="2 3" key="1">
    <citation type="submission" date="2009-08" db="EMBL/GenBank/DDBJ databases">
        <authorList>
            <person name="Qin X."/>
            <person name="Bachman B."/>
            <person name="Battles P."/>
            <person name="Bell A."/>
            <person name="Bess C."/>
            <person name="Bickham C."/>
            <person name="Chaboub L."/>
            <person name="Chen D."/>
            <person name="Coyle M."/>
            <person name="Deiros D.R."/>
            <person name="Dinh H."/>
            <person name="Forbes L."/>
            <person name="Fowler G."/>
            <person name="Francisco L."/>
            <person name="Fu Q."/>
            <person name="Gubbala S."/>
            <person name="Hale W."/>
            <person name="Han Y."/>
            <person name="Hemphill L."/>
            <person name="Highlander S.K."/>
            <person name="Hirani K."/>
            <person name="Hogues M."/>
            <person name="Jackson L."/>
            <person name="Jakkamsetti A."/>
            <person name="Javaid M."/>
            <person name="Jiang H."/>
            <person name="Korchina V."/>
            <person name="Kovar C."/>
            <person name="Lara F."/>
            <person name="Lee S."/>
            <person name="Mata R."/>
            <person name="Mathew T."/>
            <person name="Moen C."/>
            <person name="Morales K."/>
            <person name="Munidasa M."/>
            <person name="Nazareth L."/>
            <person name="Ngo R."/>
            <person name="Nguyen L."/>
            <person name="Okwuonu G."/>
            <person name="Ongeri F."/>
            <person name="Patil S."/>
            <person name="Petrosino J."/>
            <person name="Pham C."/>
            <person name="Pham P."/>
            <person name="Pu L.-L."/>
            <person name="Puazo M."/>
            <person name="Raj R."/>
            <person name="Reid J."/>
            <person name="Rouhana J."/>
            <person name="Saada N."/>
            <person name="Shang Y."/>
            <person name="Simmons D."/>
            <person name="Thornton R."/>
            <person name="Warren J."/>
            <person name="Weissenberger G."/>
            <person name="Zhang J."/>
            <person name="Zhang L."/>
            <person name="Zhou C."/>
            <person name="Zhu D."/>
            <person name="Muzny D."/>
            <person name="Worley K."/>
            <person name="Gibbs R."/>
        </authorList>
    </citation>
    <scope>NUCLEOTIDE SEQUENCE [LARGE SCALE GENOMIC DNA]</scope>
    <source>
        <strain evidence="3">ATCC 15826 / DSM 8339 / NCTC 10426 / 6573</strain>
    </source>
</reference>
<feature type="transmembrane region" description="Helical" evidence="1">
    <location>
        <begin position="54"/>
        <end position="71"/>
    </location>
</feature>
<sequence>MPHFTPDLANPHSRGWGGDTHSSWRNSRGWLAIGVILLGILYDPKASALLGLTHYGWLCLLLWLAVAVSVLRSDYAASRTAYFAPCLVCDPLGLTIYTRSGSIQQQWRWQDIESVATHGVLQTLRITPRDGAPFDYRDRRLEREGNTYRDIAATAQDCLRGVLPPILPAPPAGFTHIWYEQPHKHFDQSHTRDNYMLTLLLWVLLFLPAFLDARLRTWPDGAPLLLRILHPLTLAAFALGILCILRVLIHNYRRYRRTVPVRRQATIDGDSLHIYRTGGVPALSLRWADILGVEWREVRIERQKHYLLYFTDRLDHTYRLDVTGLQEAKETCREIAAVVTTITSGQPLPSLAPQSPATTSPSGVALLFWLNLLLTAWLVWLTLPCAYSPAHCTAFEPRSFLPFLVAFFTVSLLNLCTGDLYRLFGKNHR</sequence>
<organism evidence="2 3">
    <name type="scientific">Cardiobacterium hominis (strain ATCC 15826 / DSM 8339 / NCTC 10426 / 6573)</name>
    <dbReference type="NCBI Taxonomy" id="638300"/>
    <lineage>
        <taxon>Bacteria</taxon>
        <taxon>Pseudomonadati</taxon>
        <taxon>Pseudomonadota</taxon>
        <taxon>Gammaproteobacteria</taxon>
        <taxon>Cardiobacteriales</taxon>
        <taxon>Cardiobacteriaceae</taxon>
        <taxon>Cardiobacterium</taxon>
    </lineage>
</organism>
<evidence type="ECO:0000313" key="2">
    <source>
        <dbReference type="EMBL" id="EEV87549.1"/>
    </source>
</evidence>
<feature type="transmembrane region" description="Helical" evidence="1">
    <location>
        <begin position="403"/>
        <end position="424"/>
    </location>
</feature>
<feature type="transmembrane region" description="Helical" evidence="1">
    <location>
        <begin position="231"/>
        <end position="249"/>
    </location>
</feature>
<dbReference type="Proteomes" id="UP000004870">
    <property type="component" value="Unassembled WGS sequence"/>
</dbReference>
<keyword evidence="1" id="KW-0472">Membrane</keyword>
<keyword evidence="1" id="KW-1133">Transmembrane helix</keyword>
<proteinExistence type="predicted"/>